<feature type="domain" description="Phytocyanin" evidence="7">
    <location>
        <begin position="31"/>
        <end position="135"/>
    </location>
</feature>
<keyword evidence="4" id="KW-0325">Glycoprotein</keyword>
<dbReference type="InterPro" id="IPR008972">
    <property type="entry name" value="Cupredoxin"/>
</dbReference>
<dbReference type="OrthoDB" id="5421909at2759"/>
<dbReference type="InterPro" id="IPR028871">
    <property type="entry name" value="BlueCu_1_BS"/>
</dbReference>
<proteinExistence type="predicted"/>
<keyword evidence="3" id="KW-1015">Disulfide bond</keyword>
<evidence type="ECO:0000256" key="4">
    <source>
        <dbReference type="ARBA" id="ARBA00023180"/>
    </source>
</evidence>
<dbReference type="PANTHER" id="PTHR33021">
    <property type="entry name" value="BLUE COPPER PROTEIN"/>
    <property type="match status" value="1"/>
</dbReference>
<evidence type="ECO:0000256" key="1">
    <source>
        <dbReference type="ARBA" id="ARBA00022723"/>
    </source>
</evidence>
<keyword evidence="9" id="KW-1185">Reference proteome</keyword>
<dbReference type="AlphaFoldDB" id="W1P7U0"/>
<protein>
    <recommendedName>
        <fullName evidence="7">Phytocyanin domain-containing protein</fullName>
    </recommendedName>
</protein>
<dbReference type="GO" id="GO:0046872">
    <property type="term" value="F:metal ion binding"/>
    <property type="evidence" value="ECO:0007669"/>
    <property type="project" value="UniProtKB-KW"/>
</dbReference>
<organism evidence="8 9">
    <name type="scientific">Amborella trichopoda</name>
    <dbReference type="NCBI Taxonomy" id="13333"/>
    <lineage>
        <taxon>Eukaryota</taxon>
        <taxon>Viridiplantae</taxon>
        <taxon>Streptophyta</taxon>
        <taxon>Embryophyta</taxon>
        <taxon>Tracheophyta</taxon>
        <taxon>Spermatophyta</taxon>
        <taxon>Magnoliopsida</taxon>
        <taxon>Amborellales</taxon>
        <taxon>Amborellaceae</taxon>
        <taxon>Amborella</taxon>
    </lineage>
</organism>
<dbReference type="FunFam" id="2.60.40.420:FF:000034">
    <property type="entry name" value="Cupredoxin superfamily protein"/>
    <property type="match status" value="1"/>
</dbReference>
<dbReference type="Gramene" id="ERN03724">
    <property type="protein sequence ID" value="ERN03724"/>
    <property type="gene ID" value="AMTR_s00078p00022690"/>
</dbReference>
<dbReference type="Gene3D" id="2.60.40.420">
    <property type="entry name" value="Cupredoxins - blue copper proteins"/>
    <property type="match status" value="1"/>
</dbReference>
<dbReference type="HOGENOM" id="CLU_058719_4_0_1"/>
<evidence type="ECO:0000256" key="2">
    <source>
        <dbReference type="ARBA" id="ARBA00023008"/>
    </source>
</evidence>
<dbReference type="SUPFAM" id="SSF49503">
    <property type="entry name" value="Cupredoxins"/>
    <property type="match status" value="1"/>
</dbReference>
<dbReference type="PROSITE" id="PS00196">
    <property type="entry name" value="COPPER_BLUE"/>
    <property type="match status" value="1"/>
</dbReference>
<evidence type="ECO:0000313" key="9">
    <source>
        <dbReference type="Proteomes" id="UP000017836"/>
    </source>
</evidence>
<dbReference type="EMBL" id="KI394330">
    <property type="protein sequence ID" value="ERN03724.1"/>
    <property type="molecule type" value="Genomic_DNA"/>
</dbReference>
<dbReference type="OMA" id="CATAETH"/>
<keyword evidence="6" id="KW-0472">Membrane</keyword>
<dbReference type="eggNOG" id="ENOG502S038">
    <property type="taxonomic scope" value="Eukaryota"/>
</dbReference>
<evidence type="ECO:0000259" key="7">
    <source>
        <dbReference type="PROSITE" id="PS51485"/>
    </source>
</evidence>
<keyword evidence="6" id="KW-0812">Transmembrane</keyword>
<keyword evidence="2" id="KW-0186">Copper</keyword>
<reference evidence="9" key="1">
    <citation type="journal article" date="2013" name="Science">
        <title>The Amborella genome and the evolution of flowering plants.</title>
        <authorList>
            <consortium name="Amborella Genome Project"/>
        </authorList>
    </citation>
    <scope>NUCLEOTIDE SEQUENCE [LARGE SCALE GENOMIC DNA]</scope>
</reference>
<accession>W1P7U0</accession>
<evidence type="ECO:0000313" key="8">
    <source>
        <dbReference type="EMBL" id="ERN03724.1"/>
    </source>
</evidence>
<keyword evidence="6" id="KW-1133">Transmembrane helix</keyword>
<evidence type="ECO:0000256" key="5">
    <source>
        <dbReference type="SAM" id="MobiDB-lite"/>
    </source>
</evidence>
<dbReference type="PROSITE" id="PS51485">
    <property type="entry name" value="PHYTOCYANIN"/>
    <property type="match status" value="1"/>
</dbReference>
<name>W1P7U0_AMBTC</name>
<dbReference type="GO" id="GO:0005886">
    <property type="term" value="C:plasma membrane"/>
    <property type="evidence" value="ECO:0000318"/>
    <property type="project" value="GO_Central"/>
</dbReference>
<feature type="transmembrane region" description="Helical" evidence="6">
    <location>
        <begin position="12"/>
        <end position="35"/>
    </location>
</feature>
<dbReference type="PANTHER" id="PTHR33021:SF496">
    <property type="entry name" value="OS08G0482700 PROTEIN"/>
    <property type="match status" value="1"/>
</dbReference>
<evidence type="ECO:0000256" key="6">
    <source>
        <dbReference type="SAM" id="Phobius"/>
    </source>
</evidence>
<dbReference type="Proteomes" id="UP000017836">
    <property type="component" value="Unassembled WGS sequence"/>
</dbReference>
<evidence type="ECO:0000256" key="3">
    <source>
        <dbReference type="ARBA" id="ARBA00023157"/>
    </source>
</evidence>
<keyword evidence="1" id="KW-0479">Metal-binding</keyword>
<sequence length="178" mass="19241">MEFHCPLVVRLWWSFVLLSVVAMLCCASGTTVHVVGYSARWDVPQNGNTSFYQEWANSRSFCVGDILSFNFTTGHDVAQVRKAEYDACTAKNPISPVLGNGPVDVNLTASGEHYFLCSIGRHCSLGQHVSISVSPAPGEGPMIAPPTPPPSSPASTHSFSEARVFAFILLSFLVYLST</sequence>
<feature type="region of interest" description="Disordered" evidence="5">
    <location>
        <begin position="136"/>
        <end position="155"/>
    </location>
</feature>
<dbReference type="InterPro" id="IPR039391">
    <property type="entry name" value="Phytocyanin-like"/>
</dbReference>
<dbReference type="InterPro" id="IPR003245">
    <property type="entry name" value="Phytocyanin_dom"/>
</dbReference>
<feature type="compositionally biased region" description="Pro residues" evidence="5">
    <location>
        <begin position="143"/>
        <end position="152"/>
    </location>
</feature>
<dbReference type="Pfam" id="PF02298">
    <property type="entry name" value="Cu_bind_like"/>
    <property type="match status" value="1"/>
</dbReference>
<gene>
    <name evidence="8" type="ORF">AMTR_s00078p00022690</name>
</gene>
<dbReference type="GO" id="GO:0009055">
    <property type="term" value="F:electron transfer activity"/>
    <property type="evidence" value="ECO:0007669"/>
    <property type="project" value="InterPro"/>
</dbReference>